<evidence type="ECO:0000313" key="2">
    <source>
        <dbReference type="Proteomes" id="UP000682733"/>
    </source>
</evidence>
<dbReference type="EMBL" id="CAJOBA010098091">
    <property type="protein sequence ID" value="CAF4510524.1"/>
    <property type="molecule type" value="Genomic_DNA"/>
</dbReference>
<accession>A0A8S2XSW9</accession>
<feature type="non-terminal residue" evidence="1">
    <location>
        <position position="1"/>
    </location>
</feature>
<organism evidence="1 2">
    <name type="scientific">Didymodactylos carnosus</name>
    <dbReference type="NCBI Taxonomy" id="1234261"/>
    <lineage>
        <taxon>Eukaryota</taxon>
        <taxon>Metazoa</taxon>
        <taxon>Spiralia</taxon>
        <taxon>Gnathifera</taxon>
        <taxon>Rotifera</taxon>
        <taxon>Eurotatoria</taxon>
        <taxon>Bdelloidea</taxon>
        <taxon>Philodinida</taxon>
        <taxon>Philodinidae</taxon>
        <taxon>Didymodactylos</taxon>
    </lineage>
</organism>
<reference evidence="1" key="1">
    <citation type="submission" date="2021-02" db="EMBL/GenBank/DDBJ databases">
        <authorList>
            <person name="Nowell W R."/>
        </authorList>
    </citation>
    <scope>NUCLEOTIDE SEQUENCE</scope>
</reference>
<proteinExistence type="predicted"/>
<sequence length="48" mass="5494">PPVGNCQVNCSLNGRARTIDGYTEFCHCDLKYQEYCGEKFEFNNQLST</sequence>
<protein>
    <submittedName>
        <fullName evidence="1">Uncharacterized protein</fullName>
    </submittedName>
</protein>
<dbReference type="AlphaFoldDB" id="A0A8S2XSW9"/>
<gene>
    <name evidence="1" type="ORF">TMI583_LOCUS48334</name>
</gene>
<evidence type="ECO:0000313" key="1">
    <source>
        <dbReference type="EMBL" id="CAF4510524.1"/>
    </source>
</evidence>
<dbReference type="Proteomes" id="UP000682733">
    <property type="component" value="Unassembled WGS sequence"/>
</dbReference>
<name>A0A8S2XSW9_9BILA</name>
<comment type="caution">
    <text evidence="1">The sequence shown here is derived from an EMBL/GenBank/DDBJ whole genome shotgun (WGS) entry which is preliminary data.</text>
</comment>